<sequence length="160" mass="18995">MHFGFSYVGFIFLMLLMIPNLIWTRNKPKDYEHYQYQENKYLSLLERIGEVLVTCLILIFSDFNWQPWTNWNWWLIAASFCMILYEMFWIRYFMGPKRMADFYTTFLKIPVAGASLPILAVLCISIYGKNPFLTLASIILGIGHIGIHLQYQNMIKKDNQ</sequence>
<dbReference type="EMBL" id="LQOF01000550">
    <property type="protein sequence ID" value="KXT61830.1"/>
    <property type="molecule type" value="Genomic_DNA"/>
</dbReference>
<evidence type="ECO:0000256" key="1">
    <source>
        <dbReference type="SAM" id="Phobius"/>
    </source>
</evidence>
<feature type="transmembrane region" description="Helical" evidence="1">
    <location>
        <begin position="6"/>
        <end position="23"/>
    </location>
</feature>
<feature type="transmembrane region" description="Helical" evidence="1">
    <location>
        <begin position="44"/>
        <end position="61"/>
    </location>
</feature>
<reference evidence="6 7" key="1">
    <citation type="submission" date="2016-01" db="EMBL/GenBank/DDBJ databases">
        <title>Highly variable Streptococcus oralis are common among viridans streptococci isolated from primates.</title>
        <authorList>
            <person name="Denapaite D."/>
            <person name="Rieger M."/>
            <person name="Koendgen S."/>
            <person name="Brueckner R."/>
            <person name="Ochigava I."/>
            <person name="Kappeler P."/>
            <person name="Maetz-Rensing K."/>
            <person name="Leendertz F."/>
            <person name="Hakenbeck R."/>
        </authorList>
    </citation>
    <scope>NUCLEOTIDE SEQUENCE [LARGE SCALE GENOMIC DNA]</scope>
    <source>
        <strain evidence="2 6">DD02</strain>
        <strain evidence="3 7">DD03</strain>
    </source>
</reference>
<dbReference type="EMBL" id="LS483409">
    <property type="protein sequence ID" value="SQG79434.1"/>
    <property type="molecule type" value="Genomic_DNA"/>
</dbReference>
<evidence type="ECO:0000313" key="6">
    <source>
        <dbReference type="Proteomes" id="UP000070198"/>
    </source>
</evidence>
<dbReference type="Proteomes" id="UP000249013">
    <property type="component" value="Chromosome 1"/>
</dbReference>
<evidence type="ECO:0000313" key="2">
    <source>
        <dbReference type="EMBL" id="KXT61830.1"/>
    </source>
</evidence>
<keyword evidence="1" id="KW-0472">Membrane</keyword>
<dbReference type="PATRIC" id="fig|315405.11.peg.2737"/>
<dbReference type="RefSeq" id="WP_061459342.1">
    <property type="nucleotide sequence ID" value="NZ_CP191581.1"/>
</dbReference>
<keyword evidence="8" id="KW-1185">Reference proteome</keyword>
<organism evidence="3 7">
    <name type="scientific">Streptococcus gallolyticus</name>
    <dbReference type="NCBI Taxonomy" id="315405"/>
    <lineage>
        <taxon>Bacteria</taxon>
        <taxon>Bacillati</taxon>
        <taxon>Bacillota</taxon>
        <taxon>Bacilli</taxon>
        <taxon>Lactobacillales</taxon>
        <taxon>Streptococcaceae</taxon>
        <taxon>Streptococcus</taxon>
    </lineage>
</organism>
<evidence type="ECO:0000313" key="9">
    <source>
        <dbReference type="Proteomes" id="UP000249013"/>
    </source>
</evidence>
<gene>
    <name evidence="5" type="ORF">NCTC13773_01242</name>
    <name evidence="4" type="ORF">SAMN05660328_103355</name>
    <name evidence="2" type="ORF">SGADD02_02287</name>
    <name evidence="3" type="ORF">SGADD03_01546</name>
</gene>
<evidence type="ECO:0000313" key="8">
    <source>
        <dbReference type="Proteomes" id="UP000183629"/>
    </source>
</evidence>
<dbReference type="EMBL" id="FPBN01000003">
    <property type="protein sequence ID" value="SFU65141.1"/>
    <property type="molecule type" value="Genomic_DNA"/>
</dbReference>
<keyword evidence="1" id="KW-0812">Transmembrane</keyword>
<reference evidence="4" key="3">
    <citation type="submission" date="2016-10" db="EMBL/GenBank/DDBJ databases">
        <authorList>
            <person name="de Groot N.N."/>
        </authorList>
    </citation>
    <scope>NUCLEOTIDE SEQUENCE [LARGE SCALE GENOMIC DNA]</scope>
    <source>
        <strain evidence="4">LMG 15572</strain>
    </source>
</reference>
<protein>
    <submittedName>
        <fullName evidence="5">Membrane protein</fullName>
    </submittedName>
</protein>
<dbReference type="Proteomes" id="UP000183629">
    <property type="component" value="Unassembled WGS sequence"/>
</dbReference>
<feature type="transmembrane region" description="Helical" evidence="1">
    <location>
        <begin position="106"/>
        <end position="127"/>
    </location>
</feature>
<accession>A0A139QUK1</accession>
<feature type="transmembrane region" description="Helical" evidence="1">
    <location>
        <begin position="73"/>
        <end position="94"/>
    </location>
</feature>
<keyword evidence="1" id="KW-1133">Transmembrane helix</keyword>
<dbReference type="Proteomes" id="UP000070198">
    <property type="component" value="Unassembled WGS sequence"/>
</dbReference>
<reference evidence="5 9" key="4">
    <citation type="submission" date="2018-06" db="EMBL/GenBank/DDBJ databases">
        <authorList>
            <consortium name="Pathogen Informatics"/>
            <person name="Doyle S."/>
        </authorList>
    </citation>
    <scope>NUCLEOTIDE SEQUENCE [LARGE SCALE GENOMIC DNA]</scope>
    <source>
        <strain evidence="5 9">NCTC13773</strain>
    </source>
</reference>
<proteinExistence type="predicted"/>
<dbReference type="AlphaFoldDB" id="A0A139QUK1"/>
<dbReference type="EMBL" id="LQXV01000263">
    <property type="protein sequence ID" value="KXU06198.1"/>
    <property type="molecule type" value="Genomic_DNA"/>
</dbReference>
<feature type="transmembrane region" description="Helical" evidence="1">
    <location>
        <begin position="133"/>
        <end position="151"/>
    </location>
</feature>
<dbReference type="Proteomes" id="UP000071927">
    <property type="component" value="Unassembled WGS sequence"/>
</dbReference>
<name>A0A139QUK1_9STRE</name>
<evidence type="ECO:0000313" key="4">
    <source>
        <dbReference type="EMBL" id="SFU65141.1"/>
    </source>
</evidence>
<evidence type="ECO:0000313" key="5">
    <source>
        <dbReference type="EMBL" id="SQG79434.1"/>
    </source>
</evidence>
<evidence type="ECO:0000313" key="3">
    <source>
        <dbReference type="EMBL" id="KXU06198.1"/>
    </source>
</evidence>
<evidence type="ECO:0000313" key="7">
    <source>
        <dbReference type="Proteomes" id="UP000071927"/>
    </source>
</evidence>
<reference evidence="8" key="2">
    <citation type="submission" date="2016-10" db="EMBL/GenBank/DDBJ databases">
        <authorList>
            <person name="Varghese N."/>
            <person name="Submissions S."/>
        </authorList>
    </citation>
    <scope>NUCLEOTIDE SEQUENCE [LARGE SCALE GENOMIC DNA]</scope>
    <source>
        <strain evidence="8">LMG 15572</strain>
    </source>
</reference>